<reference evidence="2 3" key="1">
    <citation type="submission" date="2016-10" db="EMBL/GenBank/DDBJ databases">
        <authorList>
            <person name="de Groot N.N."/>
        </authorList>
    </citation>
    <scope>NUCLEOTIDE SEQUENCE [LARGE SCALE GENOMIC DNA]</scope>
    <source>
        <strain evidence="2 3">CGMCC 1.7659</strain>
    </source>
</reference>
<proteinExistence type="inferred from homology"/>
<dbReference type="PANTHER" id="PTHR42194">
    <property type="entry name" value="UPF0276 PROTEIN HI_1600"/>
    <property type="match status" value="1"/>
</dbReference>
<protein>
    <recommendedName>
        <fullName evidence="1">UPF0276 protein SAMN05216289_12550</fullName>
    </recommendedName>
</protein>
<dbReference type="RefSeq" id="WP_092409420.1">
    <property type="nucleotide sequence ID" value="NZ_FOVF01000025.1"/>
</dbReference>
<keyword evidence="3" id="KW-1185">Reference proteome</keyword>
<dbReference type="HAMAP" id="MF_00697">
    <property type="entry name" value="UPF0276"/>
    <property type="match status" value="1"/>
</dbReference>
<dbReference type="STRING" id="578942.SAMN05216289_12550"/>
<evidence type="ECO:0000256" key="1">
    <source>
        <dbReference type="HAMAP-Rule" id="MF_00697"/>
    </source>
</evidence>
<dbReference type="SUPFAM" id="SSF51658">
    <property type="entry name" value="Xylose isomerase-like"/>
    <property type="match status" value="1"/>
</dbReference>
<name>A0A1I4ZGT6_9GAMM</name>
<dbReference type="OrthoDB" id="9763101at2"/>
<dbReference type="Pfam" id="PF05114">
    <property type="entry name" value="MbnB_TglH_ChrH"/>
    <property type="match status" value="1"/>
</dbReference>
<dbReference type="InterPro" id="IPR007801">
    <property type="entry name" value="MbnB/TglH/ChrH"/>
</dbReference>
<dbReference type="Gene3D" id="3.20.20.150">
    <property type="entry name" value="Divalent-metal-dependent TIM barrel enzymes"/>
    <property type="match status" value="1"/>
</dbReference>
<sequence>MNHRAQPARELTPEAQASGARPWYGYGLGLRTEHFDAVLEERPAVDWFEIISENFMVAGGKPRHYLASIRSRYPVAMHGVSLSIGSTDPFDRDYLRELRQLVRDVEPIWVSDHLCWTGNGGINSHDLLPLPYTEEAISHVVARIGEVQDFLGREILIENVSSYVSFADAEMEEAAFLSEIVRRSGCRILLDVNNIYVSSRNHGFDADTYVAALPADRIWQIHLAGHSDYGDYVIDTHDHPVRDEVWALYARTLQRIGPVTTMIERDDNIPPLRELVQELDHARRIGAQTLYLSSLAVCA</sequence>
<comment type="similarity">
    <text evidence="1">Belongs to the UPF0276 family.</text>
</comment>
<dbReference type="Proteomes" id="UP000198575">
    <property type="component" value="Unassembled WGS sequence"/>
</dbReference>
<gene>
    <name evidence="2" type="ORF">SAMN05216289_12550</name>
</gene>
<dbReference type="NCBIfam" id="NF003818">
    <property type="entry name" value="PRK05409.1"/>
    <property type="match status" value="1"/>
</dbReference>
<evidence type="ECO:0000313" key="2">
    <source>
        <dbReference type="EMBL" id="SFN49120.1"/>
    </source>
</evidence>
<accession>A0A1I4ZGT6</accession>
<dbReference type="EMBL" id="FOVF01000025">
    <property type="protein sequence ID" value="SFN49120.1"/>
    <property type="molecule type" value="Genomic_DNA"/>
</dbReference>
<dbReference type="AlphaFoldDB" id="A0A1I4ZGT6"/>
<organism evidence="2 3">
    <name type="scientific">Dokdonella immobilis</name>
    <dbReference type="NCBI Taxonomy" id="578942"/>
    <lineage>
        <taxon>Bacteria</taxon>
        <taxon>Pseudomonadati</taxon>
        <taxon>Pseudomonadota</taxon>
        <taxon>Gammaproteobacteria</taxon>
        <taxon>Lysobacterales</taxon>
        <taxon>Rhodanobacteraceae</taxon>
        <taxon>Dokdonella</taxon>
    </lineage>
</organism>
<dbReference type="PANTHER" id="PTHR42194:SF1">
    <property type="entry name" value="UPF0276 PROTEIN HI_1600"/>
    <property type="match status" value="1"/>
</dbReference>
<evidence type="ECO:0000313" key="3">
    <source>
        <dbReference type="Proteomes" id="UP000198575"/>
    </source>
</evidence>
<dbReference type="InterPro" id="IPR036237">
    <property type="entry name" value="Xyl_isomerase-like_sf"/>
</dbReference>